<name>D8M4L4_BLAHO</name>
<evidence type="ECO:0000256" key="5">
    <source>
        <dbReference type="SAM" id="Phobius"/>
    </source>
</evidence>
<dbReference type="PANTHER" id="PTHR22950">
    <property type="entry name" value="AMINO ACID TRANSPORTER"/>
    <property type="match status" value="1"/>
</dbReference>
<dbReference type="AlphaFoldDB" id="D8M4L4"/>
<dbReference type="GO" id="GO:0016020">
    <property type="term" value="C:membrane"/>
    <property type="evidence" value="ECO:0007669"/>
    <property type="project" value="UniProtKB-SubCell"/>
</dbReference>
<dbReference type="InParanoid" id="D8M4L4"/>
<sequence>MEEKVQLRETLIKSGKDDSDEQSIRTASISSSIYNLINGILGSGILVLPMSVSKFGWLLGVLFLVLFAFLSAVTCYLLSEIYYFTGSTTYAGMGRELFGKPAEYIINCIQVLYGLGALFSYTIVAADESHYVMEKFLGSVKPSSWMYWFVDRSSLLSIITLLFIIPPALLPRMDHLRFTSFVSIGAIAYLLIALIIRIPTTGACALADQATFACSTLQQCVIQNDPSLVEYANLTACLEGCEHCTVESSSHHFTAIAFAAGAFFSLPFFCFSSTCQVQFVPVLAEMKEPTRKNVVTVLAWSFLSISVIYVIAGVTGYYSFCGYIVGICEFNED</sequence>
<feature type="transmembrane region" description="Helical" evidence="5">
    <location>
        <begin position="104"/>
        <end position="125"/>
    </location>
</feature>
<comment type="subcellular location">
    <subcellularLocation>
        <location evidence="1">Membrane</location>
        <topology evidence="1">Multi-pass membrane protein</topology>
    </subcellularLocation>
</comment>
<feature type="domain" description="Amino acid transporter transmembrane" evidence="6">
    <location>
        <begin position="26"/>
        <end position="320"/>
    </location>
</feature>
<feature type="transmembrane region" description="Helical" evidence="5">
    <location>
        <begin position="145"/>
        <end position="166"/>
    </location>
</feature>
<evidence type="ECO:0000313" key="8">
    <source>
        <dbReference type="Proteomes" id="UP000008312"/>
    </source>
</evidence>
<dbReference type="OMA" id="LLITCEY"/>
<keyword evidence="8" id="KW-1185">Reference proteome</keyword>
<accession>D8M4L4</accession>
<evidence type="ECO:0000256" key="3">
    <source>
        <dbReference type="ARBA" id="ARBA00022989"/>
    </source>
</evidence>
<organism evidence="7">
    <name type="scientific">Blastocystis hominis</name>
    <dbReference type="NCBI Taxonomy" id="12968"/>
    <lineage>
        <taxon>Eukaryota</taxon>
        <taxon>Sar</taxon>
        <taxon>Stramenopiles</taxon>
        <taxon>Bigyra</taxon>
        <taxon>Opalozoa</taxon>
        <taxon>Opalinata</taxon>
        <taxon>Blastocystidae</taxon>
        <taxon>Blastocystis</taxon>
    </lineage>
</organism>
<dbReference type="InterPro" id="IPR013057">
    <property type="entry name" value="AA_transpt_TM"/>
</dbReference>
<evidence type="ECO:0000256" key="4">
    <source>
        <dbReference type="ARBA" id="ARBA00023136"/>
    </source>
</evidence>
<dbReference type="OrthoDB" id="438545at2759"/>
<dbReference type="Pfam" id="PF01490">
    <property type="entry name" value="Aa_trans"/>
    <property type="match status" value="1"/>
</dbReference>
<dbReference type="RefSeq" id="XP_012897051.1">
    <property type="nucleotide sequence ID" value="XM_013041597.1"/>
</dbReference>
<evidence type="ECO:0000256" key="2">
    <source>
        <dbReference type="ARBA" id="ARBA00022692"/>
    </source>
</evidence>
<evidence type="ECO:0000259" key="6">
    <source>
        <dbReference type="Pfam" id="PF01490"/>
    </source>
</evidence>
<feature type="transmembrane region" description="Helical" evidence="5">
    <location>
        <begin position="255"/>
        <end position="283"/>
    </location>
</feature>
<keyword evidence="2 5" id="KW-0812">Transmembrane</keyword>
<feature type="transmembrane region" description="Helical" evidence="5">
    <location>
        <begin position="57"/>
        <end position="83"/>
    </location>
</feature>
<proteinExistence type="predicted"/>
<feature type="transmembrane region" description="Helical" evidence="5">
    <location>
        <begin position="33"/>
        <end position="51"/>
    </location>
</feature>
<keyword evidence="3 5" id="KW-1133">Transmembrane helix</keyword>
<protein>
    <recommendedName>
        <fullName evidence="6">Amino acid transporter transmembrane domain-containing protein</fullName>
    </recommendedName>
</protein>
<dbReference type="Proteomes" id="UP000008312">
    <property type="component" value="Unassembled WGS sequence"/>
</dbReference>
<evidence type="ECO:0000256" key="1">
    <source>
        <dbReference type="ARBA" id="ARBA00004141"/>
    </source>
</evidence>
<evidence type="ECO:0000313" key="7">
    <source>
        <dbReference type="EMBL" id="CBK23003.2"/>
    </source>
</evidence>
<reference evidence="7" key="1">
    <citation type="submission" date="2010-02" db="EMBL/GenBank/DDBJ databases">
        <title>Sequencing and annotation of the Blastocystis hominis genome.</title>
        <authorList>
            <person name="Wincker P."/>
        </authorList>
    </citation>
    <scope>NUCLEOTIDE SEQUENCE</scope>
    <source>
        <strain evidence="7">Singapore isolate B</strain>
    </source>
</reference>
<feature type="transmembrane region" description="Helical" evidence="5">
    <location>
        <begin position="295"/>
        <end position="320"/>
    </location>
</feature>
<gene>
    <name evidence="7" type="ORF">GSBLH_T00002955001</name>
</gene>
<dbReference type="GO" id="GO:0015179">
    <property type="term" value="F:L-amino acid transmembrane transporter activity"/>
    <property type="evidence" value="ECO:0007669"/>
    <property type="project" value="TreeGrafter"/>
</dbReference>
<dbReference type="EMBL" id="FN668653">
    <property type="protein sequence ID" value="CBK23003.2"/>
    <property type="molecule type" value="Genomic_DNA"/>
</dbReference>
<keyword evidence="4 5" id="KW-0472">Membrane</keyword>
<dbReference type="GeneID" id="24920083"/>
<feature type="transmembrane region" description="Helical" evidence="5">
    <location>
        <begin position="178"/>
        <end position="198"/>
    </location>
</feature>